<protein>
    <recommendedName>
        <fullName evidence="1">DUF6385 domain-containing protein</fullName>
    </recommendedName>
</protein>
<dbReference type="Pfam" id="PF19912">
    <property type="entry name" value="DUF6385"/>
    <property type="match status" value="1"/>
</dbReference>
<sequence>MQTTYTSVLARRVRIDGEFATLPYEAGWASEAVFFIQAEGEHPDLELAAEVSPDGITWIRRGTPVVLAASAAIAELPVTTFGNWLRVVVSGASPEAGARILIHLNLKG</sequence>
<dbReference type="EMBL" id="BSVA01000001">
    <property type="protein sequence ID" value="GMA89860.1"/>
    <property type="molecule type" value="Genomic_DNA"/>
</dbReference>
<dbReference type="RefSeq" id="WP_284297322.1">
    <property type="nucleotide sequence ID" value="NZ_BSVA01000001.1"/>
</dbReference>
<feature type="domain" description="DUF6385" evidence="1">
    <location>
        <begin position="31"/>
        <end position="104"/>
    </location>
</feature>
<name>A0ABQ6JT67_9MICO</name>
<dbReference type="Proteomes" id="UP001157069">
    <property type="component" value="Unassembled WGS sequence"/>
</dbReference>
<evidence type="ECO:0000313" key="3">
    <source>
        <dbReference type="Proteomes" id="UP001157069"/>
    </source>
</evidence>
<evidence type="ECO:0000313" key="2">
    <source>
        <dbReference type="EMBL" id="GMA89860.1"/>
    </source>
</evidence>
<comment type="caution">
    <text evidence="2">The sequence shown here is derived from an EMBL/GenBank/DDBJ whole genome shotgun (WGS) entry which is preliminary data.</text>
</comment>
<accession>A0ABQ6JT67</accession>
<keyword evidence="3" id="KW-1185">Reference proteome</keyword>
<gene>
    <name evidence="2" type="ORF">GCM10025869_03890</name>
</gene>
<evidence type="ECO:0000259" key="1">
    <source>
        <dbReference type="Pfam" id="PF19912"/>
    </source>
</evidence>
<proteinExistence type="predicted"/>
<reference evidence="3" key="1">
    <citation type="journal article" date="2019" name="Int. J. Syst. Evol. Microbiol.">
        <title>The Global Catalogue of Microorganisms (GCM) 10K type strain sequencing project: providing services to taxonomists for standard genome sequencing and annotation.</title>
        <authorList>
            <consortium name="The Broad Institute Genomics Platform"/>
            <consortium name="The Broad Institute Genome Sequencing Center for Infectious Disease"/>
            <person name="Wu L."/>
            <person name="Ma J."/>
        </authorList>
    </citation>
    <scope>NUCLEOTIDE SEQUENCE [LARGE SCALE GENOMIC DNA]</scope>
    <source>
        <strain evidence="3">NBRC 108755</strain>
    </source>
</reference>
<dbReference type="InterPro" id="IPR045965">
    <property type="entry name" value="DUF6385"/>
</dbReference>
<organism evidence="2 3">
    <name type="scientific">Homoserinibacter gongjuensis</name>
    <dbReference type="NCBI Taxonomy" id="1162968"/>
    <lineage>
        <taxon>Bacteria</taxon>
        <taxon>Bacillati</taxon>
        <taxon>Actinomycetota</taxon>
        <taxon>Actinomycetes</taxon>
        <taxon>Micrococcales</taxon>
        <taxon>Microbacteriaceae</taxon>
        <taxon>Homoserinibacter</taxon>
    </lineage>
</organism>